<organism evidence="1 2">
    <name type="scientific">Aspergillus melleus</name>
    <dbReference type="NCBI Taxonomy" id="138277"/>
    <lineage>
        <taxon>Eukaryota</taxon>
        <taxon>Fungi</taxon>
        <taxon>Dikarya</taxon>
        <taxon>Ascomycota</taxon>
        <taxon>Pezizomycotina</taxon>
        <taxon>Eurotiomycetes</taxon>
        <taxon>Eurotiomycetidae</taxon>
        <taxon>Eurotiales</taxon>
        <taxon>Aspergillaceae</taxon>
        <taxon>Aspergillus</taxon>
        <taxon>Aspergillus subgen. Circumdati</taxon>
    </lineage>
</organism>
<evidence type="ECO:0000313" key="1">
    <source>
        <dbReference type="EMBL" id="KAK1143420.1"/>
    </source>
</evidence>
<accession>A0ACC3AZJ4</accession>
<keyword evidence="2" id="KW-1185">Reference proteome</keyword>
<proteinExistence type="predicted"/>
<sequence>MKISILLPLTALLSFAAAAESDSCLQNCLTKAGSATGCKDTSCACSNAQFKGQVQNCVSSCPAGDKDAAKQLQKQC</sequence>
<dbReference type="Proteomes" id="UP001177260">
    <property type="component" value="Unassembled WGS sequence"/>
</dbReference>
<reference evidence="1 2" key="1">
    <citation type="journal article" date="2023" name="ACS Omega">
        <title>Identification of the Neoaspergillic Acid Biosynthesis Gene Cluster by Establishing an In Vitro CRISPR-Ribonucleoprotein Genetic System in Aspergillus melleus.</title>
        <authorList>
            <person name="Yuan B."/>
            <person name="Grau M.F."/>
            <person name="Murata R.M."/>
            <person name="Torok T."/>
            <person name="Venkateswaran K."/>
            <person name="Stajich J.E."/>
            <person name="Wang C.C.C."/>
        </authorList>
    </citation>
    <scope>NUCLEOTIDE SEQUENCE [LARGE SCALE GENOMIC DNA]</scope>
    <source>
        <strain evidence="1 2">IMV 1140</strain>
    </source>
</reference>
<name>A0ACC3AZJ4_9EURO</name>
<comment type="caution">
    <text evidence="1">The sequence shown here is derived from an EMBL/GenBank/DDBJ whole genome shotgun (WGS) entry which is preliminary data.</text>
</comment>
<evidence type="ECO:0000313" key="2">
    <source>
        <dbReference type="Proteomes" id="UP001177260"/>
    </source>
</evidence>
<dbReference type="EMBL" id="JAOPJF010000040">
    <property type="protein sequence ID" value="KAK1143420.1"/>
    <property type="molecule type" value="Genomic_DNA"/>
</dbReference>
<protein>
    <submittedName>
        <fullName evidence="1">Uncharacterized protein</fullName>
    </submittedName>
</protein>
<gene>
    <name evidence="1" type="ORF">N8T08_006748</name>
</gene>